<feature type="region of interest" description="Disordered" evidence="1">
    <location>
        <begin position="100"/>
        <end position="128"/>
    </location>
</feature>
<reference evidence="3" key="2">
    <citation type="submission" date="2025-08" db="UniProtKB">
        <authorList>
            <consortium name="RefSeq"/>
        </authorList>
    </citation>
    <scope>IDENTIFICATION</scope>
    <source>
        <tissue evidence="3">Leaf</tissue>
    </source>
</reference>
<dbReference type="RefSeq" id="XP_020082187.1">
    <property type="nucleotide sequence ID" value="XM_020226598.1"/>
</dbReference>
<evidence type="ECO:0000313" key="3">
    <source>
        <dbReference type="RefSeq" id="XP_020082187.1"/>
    </source>
</evidence>
<dbReference type="PANTHER" id="PTHR33872:SF2">
    <property type="entry name" value="DNA POLYMERASE EPSILON CATALYTIC SUBUNIT A"/>
    <property type="match status" value="1"/>
</dbReference>
<dbReference type="AlphaFoldDB" id="A0A6P5EFY9"/>
<feature type="region of interest" description="Disordered" evidence="1">
    <location>
        <begin position="1"/>
        <end position="24"/>
    </location>
</feature>
<dbReference type="OrthoDB" id="1858881at2759"/>
<gene>
    <name evidence="3" type="primary">LOC109705819</name>
</gene>
<evidence type="ECO:0000313" key="2">
    <source>
        <dbReference type="Proteomes" id="UP000515123"/>
    </source>
</evidence>
<accession>A0A6P5EFY9</accession>
<evidence type="ECO:0000256" key="1">
    <source>
        <dbReference type="SAM" id="MobiDB-lite"/>
    </source>
</evidence>
<reference evidence="2" key="1">
    <citation type="journal article" date="2015" name="Nat. Genet.">
        <title>The pineapple genome and the evolution of CAM photosynthesis.</title>
        <authorList>
            <person name="Ming R."/>
            <person name="VanBuren R."/>
            <person name="Wai C.M."/>
            <person name="Tang H."/>
            <person name="Schatz M.C."/>
            <person name="Bowers J.E."/>
            <person name="Lyons E."/>
            <person name="Wang M.L."/>
            <person name="Chen J."/>
            <person name="Biggers E."/>
            <person name="Zhang J."/>
            <person name="Huang L."/>
            <person name="Zhang L."/>
            <person name="Miao W."/>
            <person name="Zhang J."/>
            <person name="Ye Z."/>
            <person name="Miao C."/>
            <person name="Lin Z."/>
            <person name="Wang H."/>
            <person name="Zhou H."/>
            <person name="Yim W.C."/>
            <person name="Priest H.D."/>
            <person name="Zheng C."/>
            <person name="Woodhouse M."/>
            <person name="Edger P.P."/>
            <person name="Guyot R."/>
            <person name="Guo H.B."/>
            <person name="Guo H."/>
            <person name="Zheng G."/>
            <person name="Singh R."/>
            <person name="Sharma A."/>
            <person name="Min X."/>
            <person name="Zheng Y."/>
            <person name="Lee H."/>
            <person name="Gurtowski J."/>
            <person name="Sedlazeck F.J."/>
            <person name="Harkess A."/>
            <person name="McKain M.R."/>
            <person name="Liao Z."/>
            <person name="Fang J."/>
            <person name="Liu J."/>
            <person name="Zhang X."/>
            <person name="Zhang Q."/>
            <person name="Hu W."/>
            <person name="Qin Y."/>
            <person name="Wang K."/>
            <person name="Chen L.Y."/>
            <person name="Shirley N."/>
            <person name="Lin Y.R."/>
            <person name="Liu L.Y."/>
            <person name="Hernandez A.G."/>
            <person name="Wright C.L."/>
            <person name="Bulone V."/>
            <person name="Tuskan G.A."/>
            <person name="Heath K."/>
            <person name="Zee F."/>
            <person name="Moore P.H."/>
            <person name="Sunkar R."/>
            <person name="Leebens-Mack J.H."/>
            <person name="Mockler T."/>
            <person name="Bennetzen J.L."/>
            <person name="Freeling M."/>
            <person name="Sankoff D."/>
            <person name="Paterson A.H."/>
            <person name="Zhu X."/>
            <person name="Yang X."/>
            <person name="Smith J.A."/>
            <person name="Cushman J.C."/>
            <person name="Paull R.E."/>
            <person name="Yu Q."/>
        </authorList>
    </citation>
    <scope>NUCLEOTIDE SEQUENCE [LARGE SCALE GENOMIC DNA]</scope>
    <source>
        <strain evidence="2">cv. F153</strain>
    </source>
</reference>
<keyword evidence="2" id="KW-1185">Reference proteome</keyword>
<dbReference type="Proteomes" id="UP000515123">
    <property type="component" value="Unplaced"/>
</dbReference>
<name>A0A6P5EFY9_ANACO</name>
<protein>
    <submittedName>
        <fullName evidence="3">Uncharacterized protein LOC109705819 isoform X3</fullName>
    </submittedName>
</protein>
<feature type="compositionally biased region" description="Basic and acidic residues" evidence="1">
    <location>
        <begin position="106"/>
        <end position="120"/>
    </location>
</feature>
<dbReference type="GeneID" id="109705819"/>
<organism evidence="2 3">
    <name type="scientific">Ananas comosus</name>
    <name type="common">Pineapple</name>
    <name type="synonym">Ananas ananas</name>
    <dbReference type="NCBI Taxonomy" id="4615"/>
    <lineage>
        <taxon>Eukaryota</taxon>
        <taxon>Viridiplantae</taxon>
        <taxon>Streptophyta</taxon>
        <taxon>Embryophyta</taxon>
        <taxon>Tracheophyta</taxon>
        <taxon>Spermatophyta</taxon>
        <taxon>Magnoliopsida</taxon>
        <taxon>Liliopsida</taxon>
        <taxon>Poales</taxon>
        <taxon>Bromeliaceae</taxon>
        <taxon>Bromelioideae</taxon>
        <taxon>Ananas</taxon>
    </lineage>
</organism>
<sequence length="128" mass="13986">MGSLMAGWASPVQDERKVQARRNRSLTKEEIEAFRRSQKKGEFGGYCDEEAVGVVESAGEDEATVYAAESSASHSQVAGNPACCMQWALFSARPVCRIPQGGAGTGDDRIQTRQDRRLVDEEQLGFSE</sequence>
<proteinExistence type="predicted"/>
<dbReference type="PANTHER" id="PTHR33872">
    <property type="entry name" value="DNA POLYMERASE EPSILON CATALYTIC SUBUNIT A"/>
    <property type="match status" value="1"/>
</dbReference>